<accession>A0AAV4NDL8</accession>
<sequence length="93" mass="11034">MPFRFLNPQGHNQEHFQNKCEPGDLTHDWNRYVRLIFASLRGIALCSVRNSSSRYSKDWLNALFKNKLDIFFNASDVQQRYLVNKPQVLTTMR</sequence>
<evidence type="ECO:0000313" key="1">
    <source>
        <dbReference type="EMBL" id="GIX82771.1"/>
    </source>
</evidence>
<name>A0AAV4NDL8_CAEEX</name>
<keyword evidence="2" id="KW-1185">Reference proteome</keyword>
<gene>
    <name evidence="1" type="ORF">CEXT_157301</name>
</gene>
<protein>
    <submittedName>
        <fullName evidence="1">Uncharacterized protein</fullName>
    </submittedName>
</protein>
<dbReference type="EMBL" id="BPLR01003268">
    <property type="protein sequence ID" value="GIX82771.1"/>
    <property type="molecule type" value="Genomic_DNA"/>
</dbReference>
<reference evidence="1 2" key="1">
    <citation type="submission" date="2021-06" db="EMBL/GenBank/DDBJ databases">
        <title>Caerostris extrusa draft genome.</title>
        <authorList>
            <person name="Kono N."/>
            <person name="Arakawa K."/>
        </authorList>
    </citation>
    <scope>NUCLEOTIDE SEQUENCE [LARGE SCALE GENOMIC DNA]</scope>
</reference>
<dbReference type="AlphaFoldDB" id="A0AAV4NDL8"/>
<evidence type="ECO:0000313" key="2">
    <source>
        <dbReference type="Proteomes" id="UP001054945"/>
    </source>
</evidence>
<comment type="caution">
    <text evidence="1">The sequence shown here is derived from an EMBL/GenBank/DDBJ whole genome shotgun (WGS) entry which is preliminary data.</text>
</comment>
<dbReference type="Proteomes" id="UP001054945">
    <property type="component" value="Unassembled WGS sequence"/>
</dbReference>
<proteinExistence type="predicted"/>
<organism evidence="1 2">
    <name type="scientific">Caerostris extrusa</name>
    <name type="common">Bark spider</name>
    <name type="synonym">Caerostris bankana</name>
    <dbReference type="NCBI Taxonomy" id="172846"/>
    <lineage>
        <taxon>Eukaryota</taxon>
        <taxon>Metazoa</taxon>
        <taxon>Ecdysozoa</taxon>
        <taxon>Arthropoda</taxon>
        <taxon>Chelicerata</taxon>
        <taxon>Arachnida</taxon>
        <taxon>Araneae</taxon>
        <taxon>Araneomorphae</taxon>
        <taxon>Entelegynae</taxon>
        <taxon>Araneoidea</taxon>
        <taxon>Araneidae</taxon>
        <taxon>Caerostris</taxon>
    </lineage>
</organism>